<dbReference type="AlphaFoldDB" id="A9KN87"/>
<feature type="transmembrane region" description="Helical" evidence="5">
    <location>
        <begin position="21"/>
        <end position="38"/>
    </location>
</feature>
<dbReference type="InterPro" id="IPR051533">
    <property type="entry name" value="WaaL-like"/>
</dbReference>
<feature type="transmembrane region" description="Helical" evidence="5">
    <location>
        <begin position="44"/>
        <end position="61"/>
    </location>
</feature>
<protein>
    <submittedName>
        <fullName evidence="7">O-antigen polymerase</fullName>
    </submittedName>
</protein>
<dbReference type="InterPro" id="IPR007016">
    <property type="entry name" value="O-antigen_ligase-rel_domated"/>
</dbReference>
<evidence type="ECO:0000256" key="5">
    <source>
        <dbReference type="SAM" id="Phobius"/>
    </source>
</evidence>
<keyword evidence="4 5" id="KW-0472">Membrane</keyword>
<keyword evidence="3 5" id="KW-1133">Transmembrane helix</keyword>
<keyword evidence="8" id="KW-1185">Reference proteome</keyword>
<evidence type="ECO:0000256" key="3">
    <source>
        <dbReference type="ARBA" id="ARBA00022989"/>
    </source>
</evidence>
<keyword evidence="2 5" id="KW-0812">Transmembrane</keyword>
<dbReference type="KEGG" id="cpy:Cphy_1208"/>
<feature type="transmembrane region" description="Helical" evidence="5">
    <location>
        <begin position="240"/>
        <end position="260"/>
    </location>
</feature>
<evidence type="ECO:0000256" key="1">
    <source>
        <dbReference type="ARBA" id="ARBA00004141"/>
    </source>
</evidence>
<dbReference type="eggNOG" id="COG3307">
    <property type="taxonomic scope" value="Bacteria"/>
</dbReference>
<dbReference type="EMBL" id="CP000885">
    <property type="protein sequence ID" value="ABX41586.1"/>
    <property type="molecule type" value="Genomic_DNA"/>
</dbReference>
<dbReference type="OrthoDB" id="2028655at2"/>
<feature type="transmembrane region" description="Helical" evidence="5">
    <location>
        <begin position="378"/>
        <end position="397"/>
    </location>
</feature>
<dbReference type="HOGENOM" id="CLU_643571_0_0_9"/>
<name>A9KN87_LACP7</name>
<gene>
    <name evidence="7" type="ordered locus">Cphy_1208</name>
</gene>
<evidence type="ECO:0000313" key="7">
    <source>
        <dbReference type="EMBL" id="ABX41586.1"/>
    </source>
</evidence>
<feature type="transmembrane region" description="Helical" evidence="5">
    <location>
        <begin position="341"/>
        <end position="366"/>
    </location>
</feature>
<dbReference type="PANTHER" id="PTHR37422">
    <property type="entry name" value="TEICHURONIC ACID BIOSYNTHESIS PROTEIN TUAE"/>
    <property type="match status" value="1"/>
</dbReference>
<evidence type="ECO:0000256" key="2">
    <source>
        <dbReference type="ARBA" id="ARBA00022692"/>
    </source>
</evidence>
<dbReference type="STRING" id="357809.Cphy_1208"/>
<reference evidence="8" key="1">
    <citation type="submission" date="2007-11" db="EMBL/GenBank/DDBJ databases">
        <title>Complete genome sequence of Clostridium phytofermentans ISDg.</title>
        <authorList>
            <person name="Leschine S.B."/>
            <person name="Warnick T.A."/>
            <person name="Blanchard J.L."/>
            <person name="Schnell D.J."/>
            <person name="Petit E.L."/>
            <person name="LaTouf W.G."/>
            <person name="Copeland A."/>
            <person name="Lucas S."/>
            <person name="Lapidus A."/>
            <person name="Barry K."/>
            <person name="Glavina del Rio T."/>
            <person name="Dalin E."/>
            <person name="Tice H."/>
            <person name="Pitluck S."/>
            <person name="Kiss H."/>
            <person name="Brettin T."/>
            <person name="Bruce D."/>
            <person name="Detter J.C."/>
            <person name="Han C."/>
            <person name="Kuske C."/>
            <person name="Schmutz J."/>
            <person name="Larimer F."/>
            <person name="Land M."/>
            <person name="Hauser L."/>
            <person name="Kyrpides N."/>
            <person name="Kim E.A."/>
            <person name="Richardson P."/>
        </authorList>
    </citation>
    <scope>NUCLEOTIDE SEQUENCE [LARGE SCALE GENOMIC DNA]</scope>
    <source>
        <strain evidence="8">ATCC 700394 / DSM 18823 / ISDg</strain>
    </source>
</reference>
<feature type="transmembrane region" description="Helical" evidence="5">
    <location>
        <begin position="304"/>
        <end position="321"/>
    </location>
</feature>
<sequence length="426" mass="48493">MNNLKFNSMFYKSRFIIRIPKDICNFLIFGIAVAFIALRSIVPVLYGVQLLFISCMGIIALKNLNKLFTTKYVVVYGLFFMWCCLSVLWSPAMDKTIAAAVSIGQMVVICSLMTLYLVSVENIEKILYGIAIASLIMIVFLIIKTQPSEWIYVLKGSFSASSDKGRIGYSIGHHPNAMGNLCALLAFLWLYFYDKSKRKIYLVWILLLSLILLFTKSRAAILMLIMYFFGYIFLAKKRSFLFIKIIPITVILSLILYWAIFNIPILYELIGFRIEGVFGVFNSSYTMDASSYTRINMMKYGLDMFIKHPFLGVGFGNYGYYAYHYYDLFSETYAHSNYIEILAGLGVVGIFLYYILPVASCIILGLTLKRTEGNKRKLCAFLFVAIIVRLITDFIKITYSDELTQMINVICICGASVINKMQKAGG</sequence>
<proteinExistence type="predicted"/>
<feature type="domain" description="O-antigen ligase-related" evidence="6">
    <location>
        <begin position="205"/>
        <end position="353"/>
    </location>
</feature>
<evidence type="ECO:0000256" key="4">
    <source>
        <dbReference type="ARBA" id="ARBA00023136"/>
    </source>
</evidence>
<feature type="transmembrane region" description="Helical" evidence="5">
    <location>
        <begin position="126"/>
        <end position="143"/>
    </location>
</feature>
<accession>A9KN87</accession>
<feature type="transmembrane region" description="Helical" evidence="5">
    <location>
        <begin position="97"/>
        <end position="119"/>
    </location>
</feature>
<feature type="transmembrane region" description="Helical" evidence="5">
    <location>
        <begin position="177"/>
        <end position="194"/>
    </location>
</feature>
<feature type="transmembrane region" description="Helical" evidence="5">
    <location>
        <begin position="201"/>
        <end position="234"/>
    </location>
</feature>
<dbReference type="GO" id="GO:0016020">
    <property type="term" value="C:membrane"/>
    <property type="evidence" value="ECO:0007669"/>
    <property type="project" value="UniProtKB-SubCell"/>
</dbReference>
<organism evidence="7 8">
    <name type="scientific">Lachnoclostridium phytofermentans (strain ATCC 700394 / DSM 18823 / ISDg)</name>
    <name type="common">Clostridium phytofermentans</name>
    <dbReference type="NCBI Taxonomy" id="357809"/>
    <lineage>
        <taxon>Bacteria</taxon>
        <taxon>Bacillati</taxon>
        <taxon>Bacillota</taxon>
        <taxon>Clostridia</taxon>
        <taxon>Lachnospirales</taxon>
        <taxon>Lachnospiraceae</taxon>
    </lineage>
</organism>
<evidence type="ECO:0000313" key="8">
    <source>
        <dbReference type="Proteomes" id="UP000000370"/>
    </source>
</evidence>
<comment type="subcellular location">
    <subcellularLocation>
        <location evidence="1">Membrane</location>
        <topology evidence="1">Multi-pass membrane protein</topology>
    </subcellularLocation>
</comment>
<dbReference type="Proteomes" id="UP000000370">
    <property type="component" value="Chromosome"/>
</dbReference>
<feature type="transmembrane region" description="Helical" evidence="5">
    <location>
        <begin position="73"/>
        <end position="91"/>
    </location>
</feature>
<dbReference type="PANTHER" id="PTHR37422:SF17">
    <property type="entry name" value="O-ANTIGEN LIGASE"/>
    <property type="match status" value="1"/>
</dbReference>
<dbReference type="Pfam" id="PF04932">
    <property type="entry name" value="Wzy_C"/>
    <property type="match status" value="1"/>
</dbReference>
<evidence type="ECO:0000259" key="6">
    <source>
        <dbReference type="Pfam" id="PF04932"/>
    </source>
</evidence>